<dbReference type="AlphaFoldDB" id="A0A3S1BBX3"/>
<keyword evidence="2" id="KW-1185">Reference proteome</keyword>
<dbReference type="EMBL" id="RZNY01000064">
    <property type="protein sequence ID" value="RUT37907.1"/>
    <property type="molecule type" value="Genomic_DNA"/>
</dbReference>
<accession>A0A3S1BBX3</accession>
<dbReference type="Proteomes" id="UP000279446">
    <property type="component" value="Unassembled WGS sequence"/>
</dbReference>
<organism evidence="1 2">
    <name type="scientific">Paenibacillus anaericanus</name>
    <dbReference type="NCBI Taxonomy" id="170367"/>
    <lineage>
        <taxon>Bacteria</taxon>
        <taxon>Bacillati</taxon>
        <taxon>Bacillota</taxon>
        <taxon>Bacilli</taxon>
        <taxon>Bacillales</taxon>
        <taxon>Paenibacillaceae</taxon>
        <taxon>Paenibacillus</taxon>
    </lineage>
</organism>
<proteinExistence type="predicted"/>
<evidence type="ECO:0000313" key="1">
    <source>
        <dbReference type="EMBL" id="RUT37907.1"/>
    </source>
</evidence>
<comment type="caution">
    <text evidence="1">The sequence shown here is derived from an EMBL/GenBank/DDBJ whole genome shotgun (WGS) entry which is preliminary data.</text>
</comment>
<reference evidence="1 2" key="1">
    <citation type="submission" date="2018-12" db="EMBL/GenBank/DDBJ databases">
        <authorList>
            <person name="Sun L."/>
            <person name="Chen Z."/>
        </authorList>
    </citation>
    <scope>NUCLEOTIDE SEQUENCE [LARGE SCALE GENOMIC DNA]</scope>
    <source>
        <strain evidence="1 2">DSM 15890</strain>
    </source>
</reference>
<sequence>MTDEKRRLEDRVKWITSTITQGNRTANYRHLSITECSQWMTIPYNGLDKLLQRSLELKGLLLDYIDFLFL</sequence>
<name>A0A3S1BBX3_9BACL</name>
<protein>
    <submittedName>
        <fullName evidence="1">Uncharacterized protein</fullName>
    </submittedName>
</protein>
<gene>
    <name evidence="1" type="ORF">EJP82_27490</name>
</gene>
<evidence type="ECO:0000313" key="2">
    <source>
        <dbReference type="Proteomes" id="UP000279446"/>
    </source>
</evidence>